<gene>
    <name evidence="1" type="ORF">CL55_00005560</name>
</gene>
<evidence type="ECO:0008006" key="3">
    <source>
        <dbReference type="Google" id="ProtNLM"/>
    </source>
</evidence>
<proteinExistence type="predicted"/>
<accession>A0A0E3V015</accession>
<dbReference type="Proteomes" id="UP000061135">
    <property type="component" value="Chromosome"/>
</dbReference>
<sequence>MARYTSEFTQFLNELKSEKPQLEAGQQAGRALLWDKEPLTIEDQRRAKAAKLKQRAYVYSND</sequence>
<dbReference type="KEGG" id="pdq:CL55_00005560"/>
<dbReference type="PATRIC" id="fig|576611.7.peg.563"/>
<dbReference type="EMBL" id="CP007501">
    <property type="protein sequence ID" value="AKD24889.1"/>
    <property type="molecule type" value="Genomic_DNA"/>
</dbReference>
<dbReference type="AlphaFoldDB" id="A0A0E3V015"/>
<dbReference type="OrthoDB" id="5296692at2"/>
<dbReference type="STRING" id="1835254.CL55_00005560"/>
<evidence type="ECO:0000313" key="1">
    <source>
        <dbReference type="EMBL" id="AKD24889.1"/>
    </source>
</evidence>
<dbReference type="HOGENOM" id="CLU_188971_0_0_4"/>
<dbReference type="InterPro" id="IPR021853">
    <property type="entry name" value="DUF3460"/>
</dbReference>
<organism evidence="1 2">
    <name type="scientific">Polynucleobacter duraquae</name>
    <dbReference type="NCBI Taxonomy" id="1835254"/>
    <lineage>
        <taxon>Bacteria</taxon>
        <taxon>Pseudomonadati</taxon>
        <taxon>Pseudomonadota</taxon>
        <taxon>Betaproteobacteria</taxon>
        <taxon>Burkholderiales</taxon>
        <taxon>Burkholderiaceae</taxon>
        <taxon>Polynucleobacter</taxon>
    </lineage>
</organism>
<name>A0A0E3V015_9BURK</name>
<reference evidence="1 2" key="1">
    <citation type="submission" date="2014-03" db="EMBL/GenBank/DDBJ databases">
        <title>Genome of Polynucleobacter strain MWH-MoK4.</title>
        <authorList>
            <person name="Hahn M.W."/>
        </authorList>
    </citation>
    <scope>NUCLEOTIDE SEQUENCE [LARGE SCALE GENOMIC DNA]</scope>
    <source>
        <strain evidence="1 2">MWH-MoK4</strain>
    </source>
</reference>
<evidence type="ECO:0000313" key="2">
    <source>
        <dbReference type="Proteomes" id="UP000061135"/>
    </source>
</evidence>
<protein>
    <recommendedName>
        <fullName evidence="3">DUF3460 domain-containing protein</fullName>
    </recommendedName>
</protein>
<keyword evidence="2" id="KW-1185">Reference proteome</keyword>
<dbReference type="Pfam" id="PF11943">
    <property type="entry name" value="DUF3460"/>
    <property type="match status" value="1"/>
</dbReference>